<keyword evidence="3" id="KW-1185">Reference proteome</keyword>
<dbReference type="Proteomes" id="UP001419268">
    <property type="component" value="Unassembled WGS sequence"/>
</dbReference>
<organism evidence="2 3">
    <name type="scientific">Stephania cephalantha</name>
    <dbReference type="NCBI Taxonomy" id="152367"/>
    <lineage>
        <taxon>Eukaryota</taxon>
        <taxon>Viridiplantae</taxon>
        <taxon>Streptophyta</taxon>
        <taxon>Embryophyta</taxon>
        <taxon>Tracheophyta</taxon>
        <taxon>Spermatophyta</taxon>
        <taxon>Magnoliopsida</taxon>
        <taxon>Ranunculales</taxon>
        <taxon>Menispermaceae</taxon>
        <taxon>Menispermoideae</taxon>
        <taxon>Cissampelideae</taxon>
        <taxon>Stephania</taxon>
    </lineage>
</organism>
<dbReference type="GO" id="GO:0003824">
    <property type="term" value="F:catalytic activity"/>
    <property type="evidence" value="ECO:0007669"/>
    <property type="project" value="InterPro"/>
</dbReference>
<name>A0AAP0KB18_9MAGN</name>
<comment type="caution">
    <text evidence="2">The sequence shown here is derived from an EMBL/GenBank/DDBJ whole genome shotgun (WGS) entry which is preliminary data.</text>
</comment>
<dbReference type="InterPro" id="IPR000845">
    <property type="entry name" value="Nucleoside_phosphorylase_d"/>
</dbReference>
<reference evidence="2 3" key="1">
    <citation type="submission" date="2024-01" db="EMBL/GenBank/DDBJ databases">
        <title>Genome assemblies of Stephania.</title>
        <authorList>
            <person name="Yang L."/>
        </authorList>
    </citation>
    <scope>NUCLEOTIDE SEQUENCE [LARGE SCALE GENOMIC DNA]</scope>
    <source>
        <strain evidence="2">JXDWG</strain>
        <tissue evidence="2">Leaf</tissue>
    </source>
</reference>
<accession>A0AAP0KB18</accession>
<dbReference type="PANTHER" id="PTHR21234">
    <property type="entry name" value="PURINE NUCLEOSIDE PHOSPHORYLASE"/>
    <property type="match status" value="1"/>
</dbReference>
<dbReference type="SUPFAM" id="SSF53167">
    <property type="entry name" value="Purine and uridine phosphorylases"/>
    <property type="match status" value="1"/>
</dbReference>
<dbReference type="InterPro" id="IPR035994">
    <property type="entry name" value="Nucleoside_phosphorylase_sf"/>
</dbReference>
<dbReference type="Pfam" id="PF01048">
    <property type="entry name" value="PNP_UDP_1"/>
    <property type="match status" value="1"/>
</dbReference>
<dbReference type="PANTHER" id="PTHR21234:SF42">
    <property type="entry name" value="PHOSPHORYLASE SUPERFAMILY PROTEIN"/>
    <property type="match status" value="1"/>
</dbReference>
<gene>
    <name evidence="2" type="ORF">Scep_007382</name>
</gene>
<evidence type="ECO:0000313" key="2">
    <source>
        <dbReference type="EMBL" id="KAK9148625.1"/>
    </source>
</evidence>
<dbReference type="EMBL" id="JBBNAG010000003">
    <property type="protein sequence ID" value="KAK9148625.1"/>
    <property type="molecule type" value="Genomic_DNA"/>
</dbReference>
<dbReference type="Gene3D" id="3.40.50.1580">
    <property type="entry name" value="Nucleoside phosphorylase domain"/>
    <property type="match status" value="1"/>
</dbReference>
<sequence>MRTGNDELAFEANGDYTRQIGYINISKYSNVTNGGLSTNLLNNIWSQPEEIFPVDGQPEIRQYAFWVPVKNHYFEVAKNIKIEGLELERSFLHSKFNVTPIDMESASVALVSHQHRTPFIAFRALSDLAGGGSSSSNEAAIFGSLAAQNAVQVLIRFIALLFA</sequence>
<feature type="domain" description="Nucleoside phosphorylase" evidence="1">
    <location>
        <begin position="90"/>
        <end position="159"/>
    </location>
</feature>
<dbReference type="AlphaFoldDB" id="A0AAP0KB18"/>
<proteinExistence type="predicted"/>
<dbReference type="GO" id="GO:0009116">
    <property type="term" value="P:nucleoside metabolic process"/>
    <property type="evidence" value="ECO:0007669"/>
    <property type="project" value="InterPro"/>
</dbReference>
<evidence type="ECO:0000313" key="3">
    <source>
        <dbReference type="Proteomes" id="UP001419268"/>
    </source>
</evidence>
<protein>
    <recommendedName>
        <fullName evidence="1">Nucleoside phosphorylase domain-containing protein</fullName>
    </recommendedName>
</protein>
<evidence type="ECO:0000259" key="1">
    <source>
        <dbReference type="Pfam" id="PF01048"/>
    </source>
</evidence>